<feature type="region of interest" description="Disordered" evidence="8">
    <location>
        <begin position="1"/>
        <end position="22"/>
    </location>
</feature>
<reference evidence="10" key="1">
    <citation type="submission" date="2022-06" db="EMBL/GenBank/DDBJ databases">
        <authorList>
            <person name="Ping M."/>
        </authorList>
    </citation>
    <scope>NUCLEOTIDE SEQUENCE</scope>
    <source>
        <strain evidence="10">JCM11759T</strain>
    </source>
</reference>
<feature type="transmembrane region" description="Helical" evidence="9">
    <location>
        <begin position="432"/>
        <end position="455"/>
    </location>
</feature>
<name>A0ABY5DG02_9ACTN</name>
<feature type="transmembrane region" description="Helical" evidence="9">
    <location>
        <begin position="372"/>
        <end position="389"/>
    </location>
</feature>
<evidence type="ECO:0000256" key="9">
    <source>
        <dbReference type="SAM" id="Phobius"/>
    </source>
</evidence>
<protein>
    <submittedName>
        <fullName evidence="10">Purine permease</fullName>
    </submittedName>
</protein>
<comment type="subcellular location">
    <subcellularLocation>
        <location evidence="1">Cell membrane</location>
        <topology evidence="1">Multi-pass membrane protein</topology>
    </subcellularLocation>
</comment>
<feature type="transmembrane region" description="Helical" evidence="9">
    <location>
        <begin position="39"/>
        <end position="58"/>
    </location>
</feature>
<evidence type="ECO:0000256" key="4">
    <source>
        <dbReference type="ARBA" id="ARBA00022475"/>
    </source>
</evidence>
<keyword evidence="7 9" id="KW-0472">Membrane</keyword>
<dbReference type="InterPro" id="IPR006042">
    <property type="entry name" value="Xan_ur_permease"/>
</dbReference>
<dbReference type="NCBIfam" id="NF037981">
    <property type="entry name" value="NCS2_1"/>
    <property type="match status" value="1"/>
</dbReference>
<dbReference type="EMBL" id="CP099837">
    <property type="protein sequence ID" value="USY22031.1"/>
    <property type="molecule type" value="Genomic_DNA"/>
</dbReference>
<evidence type="ECO:0000256" key="8">
    <source>
        <dbReference type="SAM" id="MobiDB-lite"/>
    </source>
</evidence>
<feature type="transmembrane region" description="Helical" evidence="9">
    <location>
        <begin position="64"/>
        <end position="83"/>
    </location>
</feature>
<keyword evidence="11" id="KW-1185">Reference proteome</keyword>
<dbReference type="InterPro" id="IPR017588">
    <property type="entry name" value="UacT-like"/>
</dbReference>
<evidence type="ECO:0000256" key="3">
    <source>
        <dbReference type="ARBA" id="ARBA00022448"/>
    </source>
</evidence>
<dbReference type="Proteomes" id="UP001055940">
    <property type="component" value="Chromosome"/>
</dbReference>
<keyword evidence="6 9" id="KW-1133">Transmembrane helix</keyword>
<evidence type="ECO:0000313" key="10">
    <source>
        <dbReference type="EMBL" id="USY22031.1"/>
    </source>
</evidence>
<evidence type="ECO:0000256" key="5">
    <source>
        <dbReference type="ARBA" id="ARBA00022692"/>
    </source>
</evidence>
<feature type="transmembrane region" description="Helical" evidence="9">
    <location>
        <begin position="401"/>
        <end position="420"/>
    </location>
</feature>
<accession>A0ABY5DG02</accession>
<feature type="transmembrane region" description="Helical" evidence="9">
    <location>
        <begin position="148"/>
        <end position="169"/>
    </location>
</feature>
<dbReference type="InterPro" id="IPR006043">
    <property type="entry name" value="NCS2"/>
</dbReference>
<keyword evidence="5 9" id="KW-0812">Transmembrane</keyword>
<feature type="region of interest" description="Disordered" evidence="8">
    <location>
        <begin position="465"/>
        <end position="508"/>
    </location>
</feature>
<dbReference type="PROSITE" id="PS01116">
    <property type="entry name" value="XANTH_URACIL_PERMASE"/>
    <property type="match status" value="1"/>
</dbReference>
<feature type="transmembrane region" description="Helical" evidence="9">
    <location>
        <begin position="255"/>
        <end position="279"/>
    </location>
</feature>
<dbReference type="NCBIfam" id="TIGR00801">
    <property type="entry name" value="ncs2"/>
    <property type="match status" value="1"/>
</dbReference>
<evidence type="ECO:0000313" key="11">
    <source>
        <dbReference type="Proteomes" id="UP001055940"/>
    </source>
</evidence>
<feature type="transmembrane region" description="Helical" evidence="9">
    <location>
        <begin position="95"/>
        <end position="115"/>
    </location>
</feature>
<feature type="transmembrane region" description="Helical" evidence="9">
    <location>
        <begin position="189"/>
        <end position="208"/>
    </location>
</feature>
<dbReference type="PANTHER" id="PTHR42810:SF4">
    <property type="entry name" value="URIC ACID TRANSPORTER UACT"/>
    <property type="match status" value="1"/>
</dbReference>
<dbReference type="NCBIfam" id="TIGR03173">
    <property type="entry name" value="pbuX"/>
    <property type="match status" value="1"/>
</dbReference>
<evidence type="ECO:0000256" key="1">
    <source>
        <dbReference type="ARBA" id="ARBA00004651"/>
    </source>
</evidence>
<feature type="transmembrane region" description="Helical" evidence="9">
    <location>
        <begin position="215"/>
        <end position="235"/>
    </location>
</feature>
<proteinExistence type="inferred from homology"/>
<evidence type="ECO:0000256" key="2">
    <source>
        <dbReference type="ARBA" id="ARBA00008821"/>
    </source>
</evidence>
<sequence length="508" mass="51722">MSNSPSAKDSATTNATTPTRPEDEKLPLRLMLVYGLQHILTMYAGAVAPALVIGAAAGLANDPAAMGILVSGALLVAGIATLMQTVGHRRIGAQMPIVVACSFVPVSAITALAAGQNGENLPVAFGASIAAGVFALLLTPFFGQLIRFFPPIVTGTIITVIGVSLMPVATRWIMDGSTRVLEDGSEVPAAPLGNLALAGLTLAVILVGSRLFPGIWGRLSILLGLVVGTLVAIPLGMADFSRVGEADFVFNPTSVFYFGAPQFEIAAIITMCIIMLVVLTEGASHIIAVGEITGSKVDAKRISAGLRADVSGSIIGPIFSATPTSSFAQNIGLLALTGIRSRYVVATGAGILLVLGLFPVLGGVMAAIPTPVLGGAGLVLFGSVAASGIKTLAKVDFTNNLNLILVAASVGVAIIPLAYPTFYKFLPESVELIAHSGIIGAAIVSILLNICFNVIGRGPSASPAEIDQADIGSAGPGEAKYTDQAGATYRGSSSRESGGQGTEHPERT</sequence>
<feature type="transmembrane region" description="Helical" evidence="9">
    <location>
        <begin position="121"/>
        <end position="141"/>
    </location>
</feature>
<dbReference type="Pfam" id="PF00860">
    <property type="entry name" value="Xan_ur_permease"/>
    <property type="match status" value="1"/>
</dbReference>
<keyword evidence="3" id="KW-0813">Transport</keyword>
<evidence type="ECO:0000256" key="7">
    <source>
        <dbReference type="ARBA" id="ARBA00023136"/>
    </source>
</evidence>
<feature type="compositionally biased region" description="Polar residues" evidence="8">
    <location>
        <begin position="1"/>
        <end position="19"/>
    </location>
</feature>
<comment type="similarity">
    <text evidence="2">Belongs to the nucleobase:cation symporter-2 (NCS2) (TC 2.A.40) family.</text>
</comment>
<feature type="transmembrane region" description="Helical" evidence="9">
    <location>
        <begin position="343"/>
        <end position="366"/>
    </location>
</feature>
<organism evidence="10 11">
    <name type="scientific">Nocardiopsis exhalans</name>
    <dbReference type="NCBI Taxonomy" id="163604"/>
    <lineage>
        <taxon>Bacteria</taxon>
        <taxon>Bacillati</taxon>
        <taxon>Actinomycetota</taxon>
        <taxon>Actinomycetes</taxon>
        <taxon>Streptosporangiales</taxon>
        <taxon>Nocardiopsidaceae</taxon>
        <taxon>Nocardiopsis</taxon>
    </lineage>
</organism>
<dbReference type="RefSeq" id="WP_254420850.1">
    <property type="nucleotide sequence ID" value="NZ_BAAAJB010000054.1"/>
</dbReference>
<gene>
    <name evidence="10" type="ORF">NE857_10680</name>
</gene>
<evidence type="ECO:0000256" key="6">
    <source>
        <dbReference type="ARBA" id="ARBA00022989"/>
    </source>
</evidence>
<dbReference type="PANTHER" id="PTHR42810">
    <property type="entry name" value="PURINE PERMEASE C1399.01C-RELATED"/>
    <property type="match status" value="1"/>
</dbReference>
<keyword evidence="4" id="KW-1003">Cell membrane</keyword>